<dbReference type="InterPro" id="IPR038586">
    <property type="entry name" value="Tctex-1-like_sf"/>
</dbReference>
<dbReference type="GO" id="GO:0005737">
    <property type="term" value="C:cytoplasm"/>
    <property type="evidence" value="ECO:0007669"/>
    <property type="project" value="TreeGrafter"/>
</dbReference>
<comment type="similarity">
    <text evidence="1">Belongs to the dynein light chain Tctex-type family.</text>
</comment>
<dbReference type="PANTHER" id="PTHR21255:SF65">
    <property type="entry name" value="TCTEX1 DOMAIN-CONTAINING PROTEIN 2"/>
    <property type="match status" value="1"/>
</dbReference>
<evidence type="ECO:0000256" key="1">
    <source>
        <dbReference type="ARBA" id="ARBA00005361"/>
    </source>
</evidence>
<dbReference type="GO" id="GO:0005868">
    <property type="term" value="C:cytoplasmic dynein complex"/>
    <property type="evidence" value="ECO:0007669"/>
    <property type="project" value="TreeGrafter"/>
</dbReference>
<dbReference type="OMA" id="IATRCIW"/>
<organism evidence="3 4">
    <name type="scientific">Biomphalaria glabrata</name>
    <name type="common">Bloodfluke planorb</name>
    <name type="synonym">Freshwater snail</name>
    <dbReference type="NCBI Taxonomy" id="6526"/>
    <lineage>
        <taxon>Eukaryota</taxon>
        <taxon>Metazoa</taxon>
        <taxon>Spiralia</taxon>
        <taxon>Lophotrochozoa</taxon>
        <taxon>Mollusca</taxon>
        <taxon>Gastropoda</taxon>
        <taxon>Heterobranchia</taxon>
        <taxon>Euthyneura</taxon>
        <taxon>Panpulmonata</taxon>
        <taxon>Hygrophila</taxon>
        <taxon>Lymnaeoidea</taxon>
        <taxon>Planorbidae</taxon>
        <taxon>Biomphalaria</taxon>
    </lineage>
</organism>
<dbReference type="Proteomes" id="UP001165740">
    <property type="component" value="Chromosome 12"/>
</dbReference>
<protein>
    <submittedName>
        <fullName evidence="4">Uncharacterized protein LOC106059227</fullName>
    </submittedName>
</protein>
<dbReference type="RefSeq" id="XP_013072245.2">
    <property type="nucleotide sequence ID" value="XM_013216791.2"/>
</dbReference>
<evidence type="ECO:0000256" key="2">
    <source>
        <dbReference type="SAM" id="MobiDB-lite"/>
    </source>
</evidence>
<dbReference type="InterPro" id="IPR005334">
    <property type="entry name" value="Tctex-1-like"/>
</dbReference>
<dbReference type="OrthoDB" id="10260741at2759"/>
<dbReference type="KEGG" id="bgt:106059227"/>
<accession>A0A9U8E535</accession>
<dbReference type="GO" id="GO:0045505">
    <property type="term" value="F:dynein intermediate chain binding"/>
    <property type="evidence" value="ECO:0007669"/>
    <property type="project" value="TreeGrafter"/>
</dbReference>
<name>A0A9U8E535_BIOGL</name>
<dbReference type="PANTHER" id="PTHR21255">
    <property type="entry name" value="T-COMPLEX-ASSOCIATED-TESTIS-EXPRESSED 1/ DYNEIN LIGHT CHAIN"/>
    <property type="match status" value="1"/>
</dbReference>
<gene>
    <name evidence="4" type="primary">LOC106059227</name>
</gene>
<dbReference type="Gene3D" id="3.30.1140.40">
    <property type="entry name" value="Tctex-1"/>
    <property type="match status" value="1"/>
</dbReference>
<keyword evidence="3" id="KW-1185">Reference proteome</keyword>
<evidence type="ECO:0000313" key="4">
    <source>
        <dbReference type="RefSeq" id="XP_013072245.2"/>
    </source>
</evidence>
<feature type="region of interest" description="Disordered" evidence="2">
    <location>
        <begin position="48"/>
        <end position="109"/>
    </location>
</feature>
<proteinExistence type="inferred from homology"/>
<dbReference type="Pfam" id="PF03645">
    <property type="entry name" value="Tctex-1"/>
    <property type="match status" value="1"/>
</dbReference>
<evidence type="ECO:0000313" key="3">
    <source>
        <dbReference type="Proteomes" id="UP001165740"/>
    </source>
</evidence>
<dbReference type="GO" id="GO:0007018">
    <property type="term" value="P:microtubule-based movement"/>
    <property type="evidence" value="ECO:0007669"/>
    <property type="project" value="TreeGrafter"/>
</dbReference>
<sequence length="261" mass="29483">MSSEVLTQKALQQHDKIHPKLIAKMDKKILSMKVEGIGRLLSRSESNKSLPNIKERSRLLSRSDSNNSVPTGSVKGRSRLHSRSDSNKSFPYGYSDAGTSSRHSMGTPRPSAGLSVFRLVAAARAWKRMSQKKLAIPEVPQVLLENTYRLGPEPQEKFHAHKVELMMDDVLTRYLRHFKYTPDSSKQMCLAISSEVKSRVKGMGFPRYKFVCIVFLFQNKGQGSEVSSRCLWCPGTDSYASCTFQNKQFICVVNVHAVYFE</sequence>
<dbReference type="AlphaFoldDB" id="A0A9U8E535"/>
<reference evidence="4" key="1">
    <citation type="submission" date="2025-08" db="UniProtKB">
        <authorList>
            <consortium name="RefSeq"/>
        </authorList>
    </citation>
    <scope>IDENTIFICATION</scope>
</reference>
<dbReference type="GeneID" id="106059227"/>
<dbReference type="CDD" id="cd21451">
    <property type="entry name" value="DLC-like_TCTEX1D"/>
    <property type="match status" value="1"/>
</dbReference>